<dbReference type="KEGG" id="cma:Cmaq_1857"/>
<evidence type="ECO:0000256" key="5">
    <source>
        <dbReference type="ARBA" id="ARBA00013853"/>
    </source>
</evidence>
<protein>
    <recommendedName>
        <fullName evidence="5 14">Shikimate kinase</fullName>
        <shortName evidence="14">SK</shortName>
        <ecNumber evidence="4 14">2.7.1.71</ecNumber>
    </recommendedName>
</protein>
<evidence type="ECO:0000256" key="8">
    <source>
        <dbReference type="ARBA" id="ARBA00022679"/>
    </source>
</evidence>
<sequence>MEYTTYGGVSIINAIPSLRGGTMAIDLPVRVNVSRGGCSMDEFTSFIVKYASAKLGVREEYCIRVNSNVPMASGLKSNSAVAVGVTYALAEVSKVGLSKINVIRIAAEATKAHGSSITGAFDDASASLLGGVVLTDNRLMKVIKHINPPNDVVVVVTGFKEGKKAINVDALKSLSSIYHDLVHWVLEGRLWEAATINGIMVAKVLGYIKQLSAIGEALGKGALAAGVSGNGPSIYAVFKTGEEGPYVDYVNEHWGYLILTKPIPALIN</sequence>
<dbReference type="InterPro" id="IPR036554">
    <property type="entry name" value="GHMP_kinase_C_sf"/>
</dbReference>
<dbReference type="PRINTS" id="PR00958">
    <property type="entry name" value="HOMSERKINASE"/>
</dbReference>
<dbReference type="Pfam" id="PF00288">
    <property type="entry name" value="GHMP_kinases_N"/>
    <property type="match status" value="1"/>
</dbReference>
<evidence type="ECO:0000313" key="17">
    <source>
        <dbReference type="Proteomes" id="UP000001137"/>
    </source>
</evidence>
<dbReference type="RefSeq" id="WP_012186893.1">
    <property type="nucleotide sequence ID" value="NC_009954.1"/>
</dbReference>
<dbReference type="SUPFAM" id="SSF55060">
    <property type="entry name" value="GHMP Kinase, C-terminal domain"/>
    <property type="match status" value="1"/>
</dbReference>
<comment type="pathway">
    <text evidence="2 14">Metabolic intermediate biosynthesis; chorismate biosynthesis; chorismate from D-erythrose 4-phosphate and phosphoenolpyruvate: step 5/7.</text>
</comment>
<dbReference type="InterPro" id="IPR010189">
    <property type="entry name" value="SK_arc"/>
</dbReference>
<dbReference type="InterPro" id="IPR020568">
    <property type="entry name" value="Ribosomal_Su5_D2-typ_SF"/>
</dbReference>
<organism evidence="16 17">
    <name type="scientific">Caldivirga maquilingensis (strain ATCC 700844 / DSM 13496 / JCM 10307 / IC-167)</name>
    <dbReference type="NCBI Taxonomy" id="397948"/>
    <lineage>
        <taxon>Archaea</taxon>
        <taxon>Thermoproteota</taxon>
        <taxon>Thermoprotei</taxon>
        <taxon>Thermoproteales</taxon>
        <taxon>Thermoproteaceae</taxon>
        <taxon>Caldivirga</taxon>
    </lineage>
</organism>
<feature type="domain" description="GHMP kinase N-terminal" evidence="15">
    <location>
        <begin position="48"/>
        <end position="131"/>
    </location>
</feature>
<dbReference type="GeneID" id="5709614"/>
<evidence type="ECO:0000256" key="14">
    <source>
        <dbReference type="HAMAP-Rule" id="MF_00370"/>
    </source>
</evidence>
<evidence type="ECO:0000256" key="13">
    <source>
        <dbReference type="ARBA" id="ARBA00048567"/>
    </source>
</evidence>
<keyword evidence="9 14" id="KW-0547">Nucleotide-binding</keyword>
<dbReference type="eggNOG" id="arCOG01025">
    <property type="taxonomic scope" value="Archaea"/>
</dbReference>
<comment type="subcellular location">
    <subcellularLocation>
        <location evidence="1 14">Cytoplasm</location>
    </subcellularLocation>
</comment>
<keyword evidence="17" id="KW-1185">Reference proteome</keyword>
<dbReference type="NCBIfam" id="TIGR01920">
    <property type="entry name" value="Shik_kin_archae"/>
    <property type="match status" value="1"/>
</dbReference>
<dbReference type="InterPro" id="IPR006204">
    <property type="entry name" value="GHMP_kinase_N_dom"/>
</dbReference>
<keyword evidence="8 14" id="KW-0808">Transferase</keyword>
<keyword evidence="12 14" id="KW-0057">Aromatic amino acid biosynthesis</keyword>
<comment type="similarity">
    <text evidence="3 14">Belongs to the GHMP kinase family. Archaeal shikimate kinase subfamily.</text>
</comment>
<accession>A8MB45</accession>
<keyword evidence="7 14" id="KW-0028">Amino-acid biosynthesis</keyword>
<dbReference type="GO" id="GO:0005737">
    <property type="term" value="C:cytoplasm"/>
    <property type="evidence" value="ECO:0007669"/>
    <property type="project" value="UniProtKB-SubCell"/>
</dbReference>
<dbReference type="PIRSF" id="PIRSF005758">
    <property type="entry name" value="Shikimt_kin_arch"/>
    <property type="match status" value="1"/>
</dbReference>
<dbReference type="GO" id="GO:0005524">
    <property type="term" value="F:ATP binding"/>
    <property type="evidence" value="ECO:0007669"/>
    <property type="project" value="UniProtKB-UniRule"/>
</dbReference>
<dbReference type="HAMAP" id="MF_00370">
    <property type="entry name" value="Shik_kinase_arch"/>
    <property type="match status" value="1"/>
</dbReference>
<dbReference type="PANTHER" id="PTHR20861:SF3">
    <property type="entry name" value="SHIKIMATE KINASE"/>
    <property type="match status" value="1"/>
</dbReference>
<dbReference type="InterPro" id="IPR014721">
    <property type="entry name" value="Ribsml_uS5_D2-typ_fold_subgr"/>
</dbReference>
<keyword evidence="6 14" id="KW-0963">Cytoplasm</keyword>
<evidence type="ECO:0000313" key="16">
    <source>
        <dbReference type="EMBL" id="ABW02674.1"/>
    </source>
</evidence>
<dbReference type="GO" id="GO:0004765">
    <property type="term" value="F:shikimate kinase activity"/>
    <property type="evidence" value="ECO:0007669"/>
    <property type="project" value="UniProtKB-UniRule"/>
</dbReference>
<keyword evidence="10 14" id="KW-0418">Kinase</keyword>
<evidence type="ECO:0000256" key="4">
    <source>
        <dbReference type="ARBA" id="ARBA00012154"/>
    </source>
</evidence>
<dbReference type="EC" id="2.7.1.71" evidence="4 14"/>
<proteinExistence type="inferred from homology"/>
<dbReference type="GO" id="GO:0009423">
    <property type="term" value="P:chorismate biosynthetic process"/>
    <property type="evidence" value="ECO:0007669"/>
    <property type="project" value="UniProtKB-UniRule"/>
</dbReference>
<dbReference type="GO" id="GO:0008652">
    <property type="term" value="P:amino acid biosynthetic process"/>
    <property type="evidence" value="ECO:0007669"/>
    <property type="project" value="UniProtKB-KW"/>
</dbReference>
<keyword evidence="11 14" id="KW-0067">ATP-binding</keyword>
<name>A8MB45_CALMQ</name>
<dbReference type="SUPFAM" id="SSF54211">
    <property type="entry name" value="Ribosomal protein S5 domain 2-like"/>
    <property type="match status" value="1"/>
</dbReference>
<dbReference type="UniPathway" id="UPA00053">
    <property type="reaction ID" value="UER00088"/>
</dbReference>
<dbReference type="HOGENOM" id="CLU_073768_0_0_2"/>
<comment type="catalytic activity">
    <reaction evidence="13 14">
        <text>shikimate + ATP = 3-phosphoshikimate + ADP + H(+)</text>
        <dbReference type="Rhea" id="RHEA:13121"/>
        <dbReference type="ChEBI" id="CHEBI:15378"/>
        <dbReference type="ChEBI" id="CHEBI:30616"/>
        <dbReference type="ChEBI" id="CHEBI:36208"/>
        <dbReference type="ChEBI" id="CHEBI:145989"/>
        <dbReference type="ChEBI" id="CHEBI:456216"/>
        <dbReference type="EC" id="2.7.1.71"/>
    </reaction>
</comment>
<reference evidence="16 17" key="1">
    <citation type="submission" date="2007-10" db="EMBL/GenBank/DDBJ databases">
        <title>Complete sequence of Caldivirga maquilingensis IC-167.</title>
        <authorList>
            <consortium name="US DOE Joint Genome Institute"/>
            <person name="Copeland A."/>
            <person name="Lucas S."/>
            <person name="Lapidus A."/>
            <person name="Barry K."/>
            <person name="Glavina del Rio T."/>
            <person name="Dalin E."/>
            <person name="Tice H."/>
            <person name="Pitluck S."/>
            <person name="Saunders E."/>
            <person name="Brettin T."/>
            <person name="Bruce D."/>
            <person name="Detter J.C."/>
            <person name="Han C."/>
            <person name="Schmutz J."/>
            <person name="Larimer F."/>
            <person name="Land M."/>
            <person name="Hauser L."/>
            <person name="Kyrpides N."/>
            <person name="Ivanova N."/>
            <person name="Biddle J.F."/>
            <person name="Zhang Z."/>
            <person name="Fitz-Gibbon S.T."/>
            <person name="Lowe T.M."/>
            <person name="Saltikov C."/>
            <person name="House C.H."/>
            <person name="Richardson P."/>
        </authorList>
    </citation>
    <scope>NUCLEOTIDE SEQUENCE [LARGE SCALE GENOMIC DNA]</scope>
    <source>
        <strain evidence="17">ATCC 700844 / DSM 13496 / JCM 10307 / IC-167</strain>
    </source>
</reference>
<dbReference type="Proteomes" id="UP000001137">
    <property type="component" value="Chromosome"/>
</dbReference>
<dbReference type="Gene3D" id="3.30.230.10">
    <property type="match status" value="1"/>
</dbReference>
<gene>
    <name evidence="14" type="primary">aroK</name>
    <name evidence="16" type="ordered locus">Cmaq_1857</name>
</gene>
<dbReference type="PANTHER" id="PTHR20861">
    <property type="entry name" value="HOMOSERINE/4-DIPHOSPHOCYTIDYL-2-C-METHYL-D-ERYTHRITOL KINASE"/>
    <property type="match status" value="1"/>
</dbReference>
<evidence type="ECO:0000256" key="9">
    <source>
        <dbReference type="ARBA" id="ARBA00022741"/>
    </source>
</evidence>
<evidence type="ECO:0000256" key="7">
    <source>
        <dbReference type="ARBA" id="ARBA00022605"/>
    </source>
</evidence>
<evidence type="ECO:0000256" key="1">
    <source>
        <dbReference type="ARBA" id="ARBA00004496"/>
    </source>
</evidence>
<dbReference type="EMBL" id="CP000852">
    <property type="protein sequence ID" value="ABW02674.1"/>
    <property type="molecule type" value="Genomic_DNA"/>
</dbReference>
<evidence type="ECO:0000256" key="10">
    <source>
        <dbReference type="ARBA" id="ARBA00022777"/>
    </source>
</evidence>
<evidence type="ECO:0000256" key="11">
    <source>
        <dbReference type="ARBA" id="ARBA00022840"/>
    </source>
</evidence>
<evidence type="ECO:0000256" key="3">
    <source>
        <dbReference type="ARBA" id="ARBA00010202"/>
    </source>
</evidence>
<evidence type="ECO:0000256" key="6">
    <source>
        <dbReference type="ARBA" id="ARBA00022490"/>
    </source>
</evidence>
<evidence type="ECO:0000256" key="12">
    <source>
        <dbReference type="ARBA" id="ARBA00023141"/>
    </source>
</evidence>
<dbReference type="AlphaFoldDB" id="A8MB45"/>
<comment type="caution">
    <text evidence="14">Lacks conserved residue(s) required for the propagation of feature annotation.</text>
</comment>
<evidence type="ECO:0000256" key="2">
    <source>
        <dbReference type="ARBA" id="ARBA00004842"/>
    </source>
</evidence>
<dbReference type="STRING" id="397948.Cmaq_1857"/>
<evidence type="ECO:0000259" key="15">
    <source>
        <dbReference type="Pfam" id="PF00288"/>
    </source>
</evidence>
<dbReference type="GO" id="GO:0009073">
    <property type="term" value="P:aromatic amino acid family biosynthetic process"/>
    <property type="evidence" value="ECO:0007669"/>
    <property type="project" value="UniProtKB-KW"/>
</dbReference>
<dbReference type="OrthoDB" id="9602at2157"/>